<sequence>MNTIELSLKMKRLAQWLDSQRPPDRFIRKRFDGPPFGSCYVTIDPDRQARFASGNMNRVYLCGAEPGMDSNSIRHIIDLFAAEGTERFFVWLSPGPGMEAVRGWLGGNGLTRVQWTGYPTLCRSVRSPVPFSTDLEIREVGADEIAAMHEPPDQTIWPDYVRTAGGEGFFHYMAFDGKRPVAVATLCMFEDIGYLTAAATAESHRRRGAQQALIAKRIERAEALGCAIEVSETLYMLEHSWRNLQRAGFQEVYEKEVYEWSAV</sequence>
<keyword evidence="3" id="KW-1185">Reference proteome</keyword>
<comment type="caution">
    <text evidence="2">The sequence shown here is derived from an EMBL/GenBank/DDBJ whole genome shotgun (WGS) entry which is preliminary data.</text>
</comment>
<name>A0A0R3KKM0_9BRAD</name>
<dbReference type="Proteomes" id="UP000050863">
    <property type="component" value="Unassembled WGS sequence"/>
</dbReference>
<dbReference type="RefSeq" id="WP_057839818.1">
    <property type="nucleotide sequence ID" value="NZ_LLXZ01000202.1"/>
</dbReference>
<dbReference type="STRING" id="280332.CQ12_23500"/>
<dbReference type="Gene3D" id="3.40.630.30">
    <property type="match status" value="1"/>
</dbReference>
<dbReference type="CDD" id="cd04301">
    <property type="entry name" value="NAT_SF"/>
    <property type="match status" value="1"/>
</dbReference>
<feature type="domain" description="N-acetyltransferase" evidence="1">
    <location>
        <begin position="135"/>
        <end position="263"/>
    </location>
</feature>
<dbReference type="EMBL" id="LLXZ01000202">
    <property type="protein sequence ID" value="KRQ96211.1"/>
    <property type="molecule type" value="Genomic_DNA"/>
</dbReference>
<dbReference type="Pfam" id="PF00583">
    <property type="entry name" value="Acetyltransf_1"/>
    <property type="match status" value="1"/>
</dbReference>
<dbReference type="InterPro" id="IPR016181">
    <property type="entry name" value="Acyl_CoA_acyltransferase"/>
</dbReference>
<accession>A0A0R3KKM0</accession>
<reference evidence="2 3" key="1">
    <citation type="submission" date="2014-03" db="EMBL/GenBank/DDBJ databases">
        <title>Bradyrhizobium valentinum sp. nov., isolated from effective nodules of Lupinus mariae-josephae, a lupine endemic of basic-lime soils in Eastern Spain.</title>
        <authorList>
            <person name="Duran D."/>
            <person name="Rey L."/>
            <person name="Navarro A."/>
            <person name="Busquets A."/>
            <person name="Imperial J."/>
            <person name="Ruiz-Argueso T."/>
        </authorList>
    </citation>
    <scope>NUCLEOTIDE SEQUENCE [LARGE SCALE GENOMIC DNA]</scope>
    <source>
        <strain evidence="2 3">PAC68</strain>
    </source>
</reference>
<organism evidence="2 3">
    <name type="scientific">Bradyrhizobium jicamae</name>
    <dbReference type="NCBI Taxonomy" id="280332"/>
    <lineage>
        <taxon>Bacteria</taxon>
        <taxon>Pseudomonadati</taxon>
        <taxon>Pseudomonadota</taxon>
        <taxon>Alphaproteobacteria</taxon>
        <taxon>Hyphomicrobiales</taxon>
        <taxon>Nitrobacteraceae</taxon>
        <taxon>Bradyrhizobium</taxon>
    </lineage>
</organism>
<dbReference type="OrthoDB" id="7853039at2"/>
<dbReference type="SUPFAM" id="SSF55729">
    <property type="entry name" value="Acyl-CoA N-acyltransferases (Nat)"/>
    <property type="match status" value="1"/>
</dbReference>
<protein>
    <recommendedName>
        <fullName evidence="1">N-acetyltransferase domain-containing protein</fullName>
    </recommendedName>
</protein>
<dbReference type="GO" id="GO:0016747">
    <property type="term" value="F:acyltransferase activity, transferring groups other than amino-acyl groups"/>
    <property type="evidence" value="ECO:0007669"/>
    <property type="project" value="InterPro"/>
</dbReference>
<dbReference type="AlphaFoldDB" id="A0A0R3KKM0"/>
<dbReference type="InterPro" id="IPR000182">
    <property type="entry name" value="GNAT_dom"/>
</dbReference>
<gene>
    <name evidence="2" type="ORF">CQ12_23500</name>
</gene>
<evidence type="ECO:0000313" key="2">
    <source>
        <dbReference type="EMBL" id="KRQ96211.1"/>
    </source>
</evidence>
<proteinExistence type="predicted"/>
<evidence type="ECO:0000313" key="3">
    <source>
        <dbReference type="Proteomes" id="UP000050863"/>
    </source>
</evidence>
<dbReference type="PROSITE" id="PS51186">
    <property type="entry name" value="GNAT"/>
    <property type="match status" value="1"/>
</dbReference>
<evidence type="ECO:0000259" key="1">
    <source>
        <dbReference type="PROSITE" id="PS51186"/>
    </source>
</evidence>